<sequence length="116" mass="13477">MSFKITHNINTPHAPRRRFKSNPTLSHLASLEQKYERMLLDVGPGPLLLYLHRRYSHDPFTKEILHRNIYRYNEQIVRRHTDRTPAGRLLLVTTGTSLIIGYMPSVSRPRVEGGDS</sequence>
<comment type="caution">
    <text evidence="1">The sequence shown here is derived from an EMBL/GenBank/DDBJ whole genome shotgun (WGS) entry which is preliminary data.</text>
</comment>
<keyword evidence="2" id="KW-1185">Reference proteome</keyword>
<protein>
    <submittedName>
        <fullName evidence="1">(African queen) hypothetical protein</fullName>
    </submittedName>
</protein>
<organism evidence="1 2">
    <name type="scientific">Danaus chrysippus</name>
    <name type="common">African queen</name>
    <dbReference type="NCBI Taxonomy" id="151541"/>
    <lineage>
        <taxon>Eukaryota</taxon>
        <taxon>Metazoa</taxon>
        <taxon>Ecdysozoa</taxon>
        <taxon>Arthropoda</taxon>
        <taxon>Hexapoda</taxon>
        <taxon>Insecta</taxon>
        <taxon>Pterygota</taxon>
        <taxon>Neoptera</taxon>
        <taxon>Endopterygota</taxon>
        <taxon>Lepidoptera</taxon>
        <taxon>Glossata</taxon>
        <taxon>Ditrysia</taxon>
        <taxon>Papilionoidea</taxon>
        <taxon>Nymphalidae</taxon>
        <taxon>Danainae</taxon>
        <taxon>Danaini</taxon>
        <taxon>Danaina</taxon>
        <taxon>Danaus</taxon>
        <taxon>Anosia</taxon>
    </lineage>
</organism>
<dbReference type="EMBL" id="CAKASE010000071">
    <property type="protein sequence ID" value="CAG9573850.1"/>
    <property type="molecule type" value="Genomic_DNA"/>
</dbReference>
<name>A0A8J2R0M3_9NEOP</name>
<evidence type="ECO:0000313" key="1">
    <source>
        <dbReference type="EMBL" id="CAG9573850.1"/>
    </source>
</evidence>
<accession>A0A8J2R0M3</accession>
<reference evidence="1" key="1">
    <citation type="submission" date="2021-09" db="EMBL/GenBank/DDBJ databases">
        <authorList>
            <person name="Martin H S."/>
        </authorList>
    </citation>
    <scope>NUCLEOTIDE SEQUENCE</scope>
</reference>
<dbReference type="AlphaFoldDB" id="A0A8J2R0M3"/>
<gene>
    <name evidence="1" type="ORF">DCHRY22_LOCUS10701</name>
</gene>
<evidence type="ECO:0000313" key="2">
    <source>
        <dbReference type="Proteomes" id="UP000789524"/>
    </source>
</evidence>
<dbReference type="Proteomes" id="UP000789524">
    <property type="component" value="Unassembled WGS sequence"/>
</dbReference>
<proteinExistence type="predicted"/>